<evidence type="ECO:0000313" key="2">
    <source>
        <dbReference type="Proteomes" id="UP001159428"/>
    </source>
</evidence>
<protein>
    <submittedName>
        <fullName evidence="1">Uncharacterized protein</fullName>
    </submittedName>
</protein>
<dbReference type="Proteomes" id="UP001159428">
    <property type="component" value="Unassembled WGS sequence"/>
</dbReference>
<name>A0AAU9XEI2_9CNID</name>
<proteinExistence type="predicted"/>
<dbReference type="EMBL" id="CALNXJ010000040">
    <property type="protein sequence ID" value="CAH3145661.1"/>
    <property type="molecule type" value="Genomic_DNA"/>
</dbReference>
<organism evidence="1 2">
    <name type="scientific">Pocillopora meandrina</name>
    <dbReference type="NCBI Taxonomy" id="46732"/>
    <lineage>
        <taxon>Eukaryota</taxon>
        <taxon>Metazoa</taxon>
        <taxon>Cnidaria</taxon>
        <taxon>Anthozoa</taxon>
        <taxon>Hexacorallia</taxon>
        <taxon>Scleractinia</taxon>
        <taxon>Astrocoeniina</taxon>
        <taxon>Pocilloporidae</taxon>
        <taxon>Pocillopora</taxon>
    </lineage>
</organism>
<reference evidence="1 2" key="1">
    <citation type="submission" date="2022-05" db="EMBL/GenBank/DDBJ databases">
        <authorList>
            <consortium name="Genoscope - CEA"/>
            <person name="William W."/>
        </authorList>
    </citation>
    <scope>NUCLEOTIDE SEQUENCE [LARGE SCALE GENOMIC DNA]</scope>
</reference>
<dbReference type="PANTHER" id="PTHR21446">
    <property type="entry name" value="DUF3504 DOMAIN-CONTAINING PROTEIN"/>
    <property type="match status" value="1"/>
</dbReference>
<gene>
    <name evidence="1" type="ORF">PMEA_00022684</name>
</gene>
<sequence>MAERFASVSEEKLKFLIENKDSKNTRRTTKTSVKILNDYLREKNLEEPQDKKTPLACVLKKLYAEARKIDGSSYSKRSMTSLRFRINRHFKTKGTDIIKDPEFVEARCVDLKRQEDDEVFKGEILVMFEKGGPYCPCCPYTKHLSPKNEFLFQRPKKGSKVGVDDVCFDNMAVGEHTLAEKMKHISKEAELSRVYTNHSIRATPITALETCGCEARHIIADHDSGHKS</sequence>
<keyword evidence="2" id="KW-1185">Reference proteome</keyword>
<dbReference type="AlphaFoldDB" id="A0AAU9XEI2"/>
<accession>A0AAU9XEI2</accession>
<comment type="caution">
    <text evidence="1">The sequence shown here is derived from an EMBL/GenBank/DDBJ whole genome shotgun (WGS) entry which is preliminary data.</text>
</comment>
<dbReference type="InterPro" id="IPR052787">
    <property type="entry name" value="MAVS"/>
</dbReference>
<evidence type="ECO:0000313" key="1">
    <source>
        <dbReference type="EMBL" id="CAH3145661.1"/>
    </source>
</evidence>
<dbReference type="PANTHER" id="PTHR21446:SF6">
    <property type="entry name" value="MITOCHONDRIAL ANTIVIRAL-SIGNALING PROTEIN"/>
    <property type="match status" value="1"/>
</dbReference>
<feature type="non-terminal residue" evidence="1">
    <location>
        <position position="228"/>
    </location>
</feature>